<reference evidence="1" key="1">
    <citation type="submission" date="2020-03" db="EMBL/GenBank/DDBJ databases">
        <title>The deep terrestrial virosphere.</title>
        <authorList>
            <person name="Holmfeldt K."/>
            <person name="Nilsson E."/>
            <person name="Simone D."/>
            <person name="Lopez-Fernandez M."/>
            <person name="Wu X."/>
            <person name="de Brujin I."/>
            <person name="Lundin D."/>
            <person name="Andersson A."/>
            <person name="Bertilsson S."/>
            <person name="Dopson M."/>
        </authorList>
    </citation>
    <scope>NUCLEOTIDE SEQUENCE</scope>
    <source>
        <strain evidence="1">MM415B07694</strain>
    </source>
</reference>
<name>A0A6M3LUN9_9ZZZZ</name>
<organism evidence="1">
    <name type="scientific">viral metagenome</name>
    <dbReference type="NCBI Taxonomy" id="1070528"/>
    <lineage>
        <taxon>unclassified sequences</taxon>
        <taxon>metagenomes</taxon>
        <taxon>organismal metagenomes</taxon>
    </lineage>
</organism>
<accession>A0A6M3LUN9</accession>
<gene>
    <name evidence="1" type="ORF">MM415B07694_0010</name>
</gene>
<protein>
    <submittedName>
        <fullName evidence="1">Uncharacterized protein</fullName>
    </submittedName>
</protein>
<proteinExistence type="predicted"/>
<dbReference type="AlphaFoldDB" id="A0A6M3LUN9"/>
<dbReference type="EMBL" id="MT143423">
    <property type="protein sequence ID" value="QJA96681.1"/>
    <property type="molecule type" value="Genomic_DNA"/>
</dbReference>
<evidence type="ECO:0000313" key="1">
    <source>
        <dbReference type="EMBL" id="QJA96681.1"/>
    </source>
</evidence>
<sequence length="84" mass="9452">MLLFLCGMAASAVVFAGMIAFSVISDNRRKVRLAKQARVGREIDNLETGVVLLNKRADCALMYTDKVMETHEEVFHKPKPDKKK</sequence>